<dbReference type="OrthoDB" id="5116782at2"/>
<organism evidence="1 2">
    <name type="scientific">Microbacterium hominis</name>
    <dbReference type="NCBI Taxonomy" id="162426"/>
    <lineage>
        <taxon>Bacteria</taxon>
        <taxon>Bacillati</taxon>
        <taxon>Actinomycetota</taxon>
        <taxon>Actinomycetes</taxon>
        <taxon>Micrococcales</taxon>
        <taxon>Microbacteriaceae</taxon>
        <taxon>Microbacterium</taxon>
    </lineage>
</organism>
<dbReference type="STRING" id="162426.RM52_08515"/>
<evidence type="ECO:0000313" key="1">
    <source>
        <dbReference type="EMBL" id="AUG29612.1"/>
    </source>
</evidence>
<evidence type="ECO:0000313" key="2">
    <source>
        <dbReference type="Proteomes" id="UP000233276"/>
    </source>
</evidence>
<proteinExistence type="predicted"/>
<dbReference type="EMBL" id="CP025299">
    <property type="protein sequence ID" value="AUG29612.1"/>
    <property type="molecule type" value="Genomic_DNA"/>
</dbReference>
<gene>
    <name evidence="1" type="ORF">CXR34_09225</name>
</gene>
<dbReference type="KEGG" id="mhos:CXR34_09225"/>
<dbReference type="AlphaFoldDB" id="A0A134DKR1"/>
<reference evidence="1 2" key="1">
    <citation type="submission" date="2017-12" db="EMBL/GenBank/DDBJ databases">
        <title>Isolation and characterization of estrogens degradatiion strain Microbacterium hominis SJTG1.</title>
        <authorList>
            <person name="Xiong W."/>
            <person name="Yin C."/>
            <person name="Zheng D."/>
            <person name="Liang R."/>
        </authorList>
    </citation>
    <scope>NUCLEOTIDE SEQUENCE [LARGE SCALE GENOMIC DNA]</scope>
    <source>
        <strain evidence="1 2">SJTG1</strain>
    </source>
</reference>
<dbReference type="RefSeq" id="WP_060958424.1">
    <property type="nucleotide sequence ID" value="NZ_CP025299.1"/>
</dbReference>
<sequence>MTPDTSSATTPVAAGKRRALPTWLIVTISVLFGLFYAYFVWNAVDFLVQAASGAQPLNGYGWFVLLLSVVFPLVAFGVAFAVGWRRSWWQFSLVLVTGLCVVAVFWLNILTYSVGPSGTSMIG</sequence>
<name>A0A134DKR1_9MICO</name>
<protein>
    <submittedName>
        <fullName evidence="1">Bacitracin resistance protein</fullName>
    </submittedName>
</protein>
<accession>A0A134DKR1</accession>
<dbReference type="Proteomes" id="UP000233276">
    <property type="component" value="Chromosome"/>
</dbReference>